<accession>A0A318HDU6</accession>
<protein>
    <submittedName>
        <fullName evidence="2">Uncharacterized protein</fullName>
    </submittedName>
</protein>
<proteinExistence type="predicted"/>
<dbReference type="EMBL" id="QJJU01000013">
    <property type="protein sequence ID" value="PXX06626.1"/>
    <property type="molecule type" value="Genomic_DNA"/>
</dbReference>
<gene>
    <name evidence="2" type="ORF">C8E89_113139</name>
</gene>
<dbReference type="Proteomes" id="UP000247781">
    <property type="component" value="Unassembled WGS sequence"/>
</dbReference>
<name>A0A318HDU6_9MYCO</name>
<keyword evidence="1" id="KW-0472">Membrane</keyword>
<dbReference type="AlphaFoldDB" id="A0A318HDU6"/>
<feature type="transmembrane region" description="Helical" evidence="1">
    <location>
        <begin position="16"/>
        <end position="37"/>
    </location>
</feature>
<reference evidence="3" key="1">
    <citation type="submission" date="2018-05" db="EMBL/GenBank/DDBJ databases">
        <authorList>
            <person name="Deangelis K."/>
            <person name="Huntemann M."/>
            <person name="Clum A."/>
            <person name="Pillay M."/>
            <person name="Palaniappan K."/>
            <person name="Varghese N."/>
            <person name="Mikhailova N."/>
            <person name="Stamatis D."/>
            <person name="Reddy T."/>
            <person name="Daum C."/>
            <person name="Shapiro N."/>
            <person name="Ivanova N."/>
            <person name="Kyrpides N."/>
            <person name="Woyke T."/>
        </authorList>
    </citation>
    <scope>NUCLEOTIDE SEQUENCE [LARGE SCALE GENOMIC DNA]</scope>
    <source>
        <strain evidence="3">GAS496</strain>
    </source>
</reference>
<evidence type="ECO:0000313" key="2">
    <source>
        <dbReference type="EMBL" id="PXX06626.1"/>
    </source>
</evidence>
<comment type="caution">
    <text evidence="2">The sequence shown here is derived from an EMBL/GenBank/DDBJ whole genome shotgun (WGS) entry which is preliminary data.</text>
</comment>
<evidence type="ECO:0000256" key="1">
    <source>
        <dbReference type="SAM" id="Phobius"/>
    </source>
</evidence>
<evidence type="ECO:0000313" key="3">
    <source>
        <dbReference type="Proteomes" id="UP000247781"/>
    </source>
</evidence>
<dbReference type="RefSeq" id="WP_272939793.1">
    <property type="nucleotide sequence ID" value="NZ_QJJU01000013.1"/>
</dbReference>
<reference evidence="2 3" key="2">
    <citation type="submission" date="2018-06" db="EMBL/GenBank/DDBJ databases">
        <title>Sequencing of bacterial isolates from soil warming experiment in Harvard Forest, Massachusetts, USA.</title>
        <authorList>
            <person name="Deangelis K.PhD."/>
        </authorList>
    </citation>
    <scope>NUCLEOTIDE SEQUENCE [LARGE SCALE GENOMIC DNA]</scope>
    <source>
        <strain evidence="2 3">GAS496</strain>
    </source>
</reference>
<keyword evidence="1" id="KW-0812">Transmembrane</keyword>
<sequence length="42" mass="4529">MAAVALALPVYSHHEVVTGSVIMLVLCGVVLAVLGIARWRRR</sequence>
<keyword evidence="1" id="KW-1133">Transmembrane helix</keyword>
<organism evidence="2 3">
    <name type="scientific">Mycolicibacterium moriokaense</name>
    <dbReference type="NCBI Taxonomy" id="39691"/>
    <lineage>
        <taxon>Bacteria</taxon>
        <taxon>Bacillati</taxon>
        <taxon>Actinomycetota</taxon>
        <taxon>Actinomycetes</taxon>
        <taxon>Mycobacteriales</taxon>
        <taxon>Mycobacteriaceae</taxon>
        <taxon>Mycolicibacterium</taxon>
    </lineage>
</organism>
<keyword evidence="3" id="KW-1185">Reference proteome</keyword>